<proteinExistence type="predicted"/>
<dbReference type="Proteomes" id="UP000178129">
    <property type="component" value="Unassembled WGS sequence"/>
</dbReference>
<dbReference type="SUPFAM" id="SSF141571">
    <property type="entry name" value="Pentapeptide repeat-like"/>
    <property type="match status" value="1"/>
</dbReference>
<dbReference type="Pfam" id="PF00805">
    <property type="entry name" value="Pentapeptide"/>
    <property type="match status" value="1"/>
</dbReference>
<gene>
    <name evidence="1" type="ORF">RCO7_14395</name>
</gene>
<protein>
    <submittedName>
        <fullName evidence="1">Uncharacterized protein</fullName>
    </submittedName>
</protein>
<dbReference type="AlphaFoldDB" id="A0A1E1KCU2"/>
<dbReference type="EMBL" id="FJUW01000011">
    <property type="protein sequence ID" value="CZS95855.1"/>
    <property type="molecule type" value="Genomic_DNA"/>
</dbReference>
<organism evidence="1 2">
    <name type="scientific">Rhynchosporium graminicola</name>
    <dbReference type="NCBI Taxonomy" id="2792576"/>
    <lineage>
        <taxon>Eukaryota</taxon>
        <taxon>Fungi</taxon>
        <taxon>Dikarya</taxon>
        <taxon>Ascomycota</taxon>
        <taxon>Pezizomycotina</taxon>
        <taxon>Leotiomycetes</taxon>
        <taxon>Helotiales</taxon>
        <taxon>Ploettnerulaceae</taxon>
        <taxon>Rhynchosporium</taxon>
    </lineage>
</organism>
<evidence type="ECO:0000313" key="1">
    <source>
        <dbReference type="EMBL" id="CZS95855.1"/>
    </source>
</evidence>
<comment type="caution">
    <text evidence="1">The sequence shown here is derived from an EMBL/GenBank/DDBJ whole genome shotgun (WGS) entry which is preliminary data.</text>
</comment>
<dbReference type="InParanoid" id="A0A1E1KCU2"/>
<dbReference type="Gene3D" id="2.160.20.80">
    <property type="entry name" value="E3 ubiquitin-protein ligase SopA"/>
    <property type="match status" value="1"/>
</dbReference>
<name>A0A1E1KCU2_9HELO</name>
<sequence length="295" mass="34175">MSGLSAIMRPPSLAKFLGPDTSQTTIKVFRTFEKCQINQNTVMSCTLRHVDLTGCNISFCNLDHCRLSDCTVTTCDLVNTTFHDSESTESWLEDCEIITCRLALRRFSPDLRALIFERCIDFTKKKTPLILVALRGDPELYQEVLRCFYRLNMFRIRGQNLSDCEKMSEKAVAEMRRLKLSFHRPSPPPLDMFPNIFGKCIKLTHVSMAVFDRAELLRWMGYVVNTFPNLQSLLVSIPVKYYLGIERRSVELKECIDGLNLRSQVKAVRYRVTSSAWEPWIWEVPRGKRFGWHKG</sequence>
<dbReference type="InterPro" id="IPR001646">
    <property type="entry name" value="5peptide_repeat"/>
</dbReference>
<evidence type="ECO:0000313" key="2">
    <source>
        <dbReference type="Proteomes" id="UP000178129"/>
    </source>
</evidence>
<reference evidence="2" key="1">
    <citation type="submission" date="2016-03" db="EMBL/GenBank/DDBJ databases">
        <authorList>
            <person name="Ploux O."/>
        </authorList>
    </citation>
    <scope>NUCLEOTIDE SEQUENCE [LARGE SCALE GENOMIC DNA]</scope>
    <source>
        <strain evidence="2">UK7</strain>
    </source>
</reference>
<accession>A0A1E1KCU2</accession>
<keyword evidence="2" id="KW-1185">Reference proteome</keyword>